<evidence type="ECO:0000256" key="1">
    <source>
        <dbReference type="ARBA" id="ARBA00023117"/>
    </source>
</evidence>
<dbReference type="InterPro" id="IPR018359">
    <property type="entry name" value="Bromodomain_CS"/>
</dbReference>
<gene>
    <name evidence="6" type="ORF">Celaphus_00013646</name>
</gene>
<dbReference type="InterPro" id="IPR036427">
    <property type="entry name" value="Bromodomain-like_sf"/>
</dbReference>
<dbReference type="GO" id="GO:0005634">
    <property type="term" value="C:nucleus"/>
    <property type="evidence" value="ECO:0007669"/>
    <property type="project" value="TreeGrafter"/>
</dbReference>
<keyword evidence="7" id="KW-1185">Reference proteome</keyword>
<feature type="domain" description="Bromo" evidence="5">
    <location>
        <begin position="192"/>
        <end position="262"/>
    </location>
</feature>
<dbReference type="PROSITE" id="PS50014">
    <property type="entry name" value="BROMODOMAIN_2"/>
    <property type="match status" value="1"/>
</dbReference>
<evidence type="ECO:0000256" key="3">
    <source>
        <dbReference type="SAM" id="Coils"/>
    </source>
</evidence>
<dbReference type="SMART" id="SM00297">
    <property type="entry name" value="BROMO"/>
    <property type="match status" value="1"/>
</dbReference>
<dbReference type="Gene3D" id="1.20.920.10">
    <property type="entry name" value="Bromodomain-like"/>
    <property type="match status" value="1"/>
</dbReference>
<dbReference type="InterPro" id="IPR001487">
    <property type="entry name" value="Bromodomain"/>
</dbReference>
<reference evidence="6 7" key="1">
    <citation type="journal article" date="2018" name="Mol. Genet. Genomics">
        <title>The red deer Cervus elaphus genome CerEla1.0: sequencing, annotating, genes, and chromosomes.</title>
        <authorList>
            <person name="Bana N.A."/>
            <person name="Nyiri A."/>
            <person name="Nagy J."/>
            <person name="Frank K."/>
            <person name="Nagy T."/>
            <person name="Steger V."/>
            <person name="Schiller M."/>
            <person name="Lakatos P."/>
            <person name="Sugar L."/>
            <person name="Horn P."/>
            <person name="Barta E."/>
            <person name="Orosz L."/>
        </authorList>
    </citation>
    <scope>NUCLEOTIDE SEQUENCE [LARGE SCALE GENOMIC DNA]</scope>
    <source>
        <strain evidence="6">Hungarian</strain>
    </source>
</reference>
<dbReference type="Proteomes" id="UP000242450">
    <property type="component" value="Chromosome 22"/>
</dbReference>
<proteinExistence type="predicted"/>
<feature type="region of interest" description="Disordered" evidence="4">
    <location>
        <begin position="366"/>
        <end position="430"/>
    </location>
</feature>
<keyword evidence="1 2" id="KW-0103">Bromodomain</keyword>
<feature type="coiled-coil region" evidence="3">
    <location>
        <begin position="128"/>
        <end position="171"/>
    </location>
</feature>
<evidence type="ECO:0000313" key="6">
    <source>
        <dbReference type="EMBL" id="OWK03939.1"/>
    </source>
</evidence>
<dbReference type="CDD" id="cd05512">
    <property type="entry name" value="Bromo_brd1_like"/>
    <property type="match status" value="1"/>
</dbReference>
<dbReference type="InterPro" id="IPR051831">
    <property type="entry name" value="Bromodomain_contain_prot"/>
</dbReference>
<dbReference type="PRINTS" id="PR00503">
    <property type="entry name" value="BROMODOMAIN"/>
</dbReference>
<name>A0A212CD72_CEREH</name>
<feature type="region of interest" description="Disordered" evidence="4">
    <location>
        <begin position="103"/>
        <end position="124"/>
    </location>
</feature>
<dbReference type="SUPFAM" id="SSF47370">
    <property type="entry name" value="Bromodomain"/>
    <property type="match status" value="1"/>
</dbReference>
<evidence type="ECO:0000313" key="7">
    <source>
        <dbReference type="Proteomes" id="UP000242450"/>
    </source>
</evidence>
<dbReference type="PANTHER" id="PTHR22881">
    <property type="entry name" value="BROMODOMAIN CONTAINING PROTEIN"/>
    <property type="match status" value="1"/>
</dbReference>
<dbReference type="FunFam" id="1.20.920.10:FF:000007">
    <property type="entry name" value="Bromodomain-containing protein 1"/>
    <property type="match status" value="1"/>
</dbReference>
<dbReference type="Pfam" id="PF00439">
    <property type="entry name" value="Bromodomain"/>
    <property type="match status" value="1"/>
</dbReference>
<dbReference type="GO" id="GO:0006357">
    <property type="term" value="P:regulation of transcription by RNA polymerase II"/>
    <property type="evidence" value="ECO:0007669"/>
    <property type="project" value="TreeGrafter"/>
</dbReference>
<protein>
    <recommendedName>
        <fullName evidence="5">Bromo domain-containing protein</fullName>
    </recommendedName>
</protein>
<evidence type="ECO:0000259" key="5">
    <source>
        <dbReference type="PROSITE" id="PS50014"/>
    </source>
</evidence>
<keyword evidence="3" id="KW-0175">Coiled coil</keyword>
<organism evidence="6 7">
    <name type="scientific">Cervus elaphus hippelaphus</name>
    <name type="common">European red deer</name>
    <dbReference type="NCBI Taxonomy" id="46360"/>
    <lineage>
        <taxon>Eukaryota</taxon>
        <taxon>Metazoa</taxon>
        <taxon>Chordata</taxon>
        <taxon>Craniata</taxon>
        <taxon>Vertebrata</taxon>
        <taxon>Euteleostomi</taxon>
        <taxon>Mammalia</taxon>
        <taxon>Eutheria</taxon>
        <taxon>Laurasiatheria</taxon>
        <taxon>Artiodactyla</taxon>
        <taxon>Ruminantia</taxon>
        <taxon>Pecora</taxon>
        <taxon>Cervidae</taxon>
        <taxon>Cervinae</taxon>
        <taxon>Cervus</taxon>
    </lineage>
</organism>
<dbReference type="PANTHER" id="PTHR22881:SF12">
    <property type="entry name" value="BROMODOMAIN-CONTAINING PROTEIN 7"/>
    <property type="match status" value="1"/>
</dbReference>
<sequence>MGRAPDSSLEPWWEVWEELWRDSLQVGCEVAVGGGPLELAAGRPEPLREARAEDPRPWAELGERGQDAGTGGGVQAEALGGRLVRGRPWRGCARRQASAVRASWPCAPPARPQPRRSAGLERENDEEIQAAKEKLKYWQRLRHDLERARLLIELLRKREKLKREQVKVEQMALELRLTPLTVLLRSVLDQLQEKDPARIFAQPVSLKEVPDYLDHIKRPMDFATMRKRLEAQGYRTLRELEEDFDLIVDNCMKYNAKDTVFYRAAVRLRDQGGVVLRQARRQADSVGFDEASGMHLPERPPPAPRRPFSWDEVDRLLNPANRAHMVLEEQLRELLDMLDLTCAMKSSGSRSKRAKLLKKEIAVLRSKLSQQHSQPPAAESGTAGPEEDGAPRGQEAAEEARDQNLFVCSPSEVGDSSAAKKKVAKHLRRL</sequence>
<evidence type="ECO:0000256" key="2">
    <source>
        <dbReference type="PROSITE-ProRule" id="PRU00035"/>
    </source>
</evidence>
<feature type="compositionally biased region" description="Basic and acidic residues" evidence="4">
    <location>
        <begin position="45"/>
        <end position="66"/>
    </location>
</feature>
<comment type="caution">
    <text evidence="6">The sequence shown here is derived from an EMBL/GenBank/DDBJ whole genome shotgun (WGS) entry which is preliminary data.</text>
</comment>
<dbReference type="AlphaFoldDB" id="A0A212CD72"/>
<dbReference type="EMBL" id="MKHE01000022">
    <property type="protein sequence ID" value="OWK03939.1"/>
    <property type="molecule type" value="Genomic_DNA"/>
</dbReference>
<dbReference type="PROSITE" id="PS00633">
    <property type="entry name" value="BROMODOMAIN_1"/>
    <property type="match status" value="1"/>
</dbReference>
<accession>A0A212CD72</accession>
<evidence type="ECO:0000256" key="4">
    <source>
        <dbReference type="SAM" id="MobiDB-lite"/>
    </source>
</evidence>
<dbReference type="OrthoDB" id="20839at2759"/>
<feature type="region of interest" description="Disordered" evidence="4">
    <location>
        <begin position="36"/>
        <end position="74"/>
    </location>
</feature>
<feature type="compositionally biased region" description="Basic residues" evidence="4">
    <location>
        <begin position="419"/>
        <end position="430"/>
    </location>
</feature>